<proteinExistence type="predicted"/>
<keyword evidence="2" id="KW-0812">Transmembrane</keyword>
<dbReference type="RefSeq" id="WP_093883496.1">
    <property type="nucleotide sequence ID" value="NZ_FOBS01000012.1"/>
</dbReference>
<evidence type="ECO:0000256" key="2">
    <source>
        <dbReference type="SAM" id="Phobius"/>
    </source>
</evidence>
<gene>
    <name evidence="3" type="ORF">SAMN04489760_11250</name>
</gene>
<dbReference type="Proteomes" id="UP000198744">
    <property type="component" value="Unassembled WGS sequence"/>
</dbReference>
<organism evidence="3 4">
    <name type="scientific">Syntrophus gentianae</name>
    <dbReference type="NCBI Taxonomy" id="43775"/>
    <lineage>
        <taxon>Bacteria</taxon>
        <taxon>Pseudomonadati</taxon>
        <taxon>Thermodesulfobacteriota</taxon>
        <taxon>Syntrophia</taxon>
        <taxon>Syntrophales</taxon>
        <taxon>Syntrophaceae</taxon>
        <taxon>Syntrophus</taxon>
    </lineage>
</organism>
<evidence type="ECO:0000313" key="3">
    <source>
        <dbReference type="EMBL" id="SEM37539.1"/>
    </source>
</evidence>
<feature type="transmembrane region" description="Helical" evidence="2">
    <location>
        <begin position="12"/>
        <end position="28"/>
    </location>
</feature>
<evidence type="ECO:0000313" key="4">
    <source>
        <dbReference type="Proteomes" id="UP000198744"/>
    </source>
</evidence>
<reference evidence="3 4" key="1">
    <citation type="submission" date="2016-10" db="EMBL/GenBank/DDBJ databases">
        <authorList>
            <person name="de Groot N.N."/>
        </authorList>
    </citation>
    <scope>NUCLEOTIDE SEQUENCE [LARGE SCALE GENOMIC DNA]</scope>
    <source>
        <strain evidence="3 4">DSM 8423</strain>
    </source>
</reference>
<feature type="region of interest" description="Disordered" evidence="1">
    <location>
        <begin position="206"/>
        <end position="251"/>
    </location>
</feature>
<feature type="transmembrane region" description="Helical" evidence="2">
    <location>
        <begin position="249"/>
        <end position="268"/>
    </location>
</feature>
<protein>
    <submittedName>
        <fullName evidence="3">Uncharacterized protein</fullName>
    </submittedName>
</protein>
<accession>A0A1H7XX43</accession>
<dbReference type="OrthoDB" id="5400395at2"/>
<name>A0A1H7XX43_9BACT</name>
<dbReference type="AlphaFoldDB" id="A0A1H7XX43"/>
<dbReference type="EMBL" id="FOBS01000012">
    <property type="protein sequence ID" value="SEM37539.1"/>
    <property type="molecule type" value="Genomic_DNA"/>
</dbReference>
<feature type="compositionally biased region" description="Basic and acidic residues" evidence="1">
    <location>
        <begin position="220"/>
        <end position="244"/>
    </location>
</feature>
<keyword evidence="2" id="KW-0472">Membrane</keyword>
<evidence type="ECO:0000256" key="1">
    <source>
        <dbReference type="SAM" id="MobiDB-lite"/>
    </source>
</evidence>
<keyword evidence="2" id="KW-1133">Transmembrane helix</keyword>
<keyword evidence="4" id="KW-1185">Reference proteome</keyword>
<sequence>MNQLNRRRRSITIVIILAALTIALYFIAKEASTTTVQPTVQKINTTQKEPVKQDFEDASFEGNGKWYGLCAKNSIHSIEDFRKTVNSDPVLNKHFSGFKWENAKMGKLDKAMHAYVHYRKDDKIFRKKTPIKLPAGDGFITDGVTTVRTMCCNSYAAAPPVYAEPELEAEPAAGPQPINVNNYSAPPESVESAIPEEIVERTLSSTNHVVPPGIIIPHSSPDEPRTPSHDDPQDKPDEPKEPPKPPKPVPINAAALLFGTGLITLIGIRKRLKK</sequence>